<organism evidence="2 3">
    <name type="scientific">Fusarium solani</name>
    <name type="common">Filamentous fungus</name>
    <dbReference type="NCBI Taxonomy" id="169388"/>
    <lineage>
        <taxon>Eukaryota</taxon>
        <taxon>Fungi</taxon>
        <taxon>Dikarya</taxon>
        <taxon>Ascomycota</taxon>
        <taxon>Pezizomycotina</taxon>
        <taxon>Sordariomycetes</taxon>
        <taxon>Hypocreomycetidae</taxon>
        <taxon>Hypocreales</taxon>
        <taxon>Nectriaceae</taxon>
        <taxon>Fusarium</taxon>
        <taxon>Fusarium solani species complex</taxon>
    </lineage>
</organism>
<dbReference type="EMBL" id="JAGTJS010000043">
    <property type="protein sequence ID" value="KAH7228631.1"/>
    <property type="molecule type" value="Genomic_DNA"/>
</dbReference>
<feature type="compositionally biased region" description="Polar residues" evidence="1">
    <location>
        <begin position="352"/>
        <end position="368"/>
    </location>
</feature>
<name>A0A9P9FYQ2_FUSSL</name>
<feature type="compositionally biased region" description="Polar residues" evidence="1">
    <location>
        <begin position="135"/>
        <end position="159"/>
    </location>
</feature>
<accession>A0A9P9FYQ2</accession>
<keyword evidence="3" id="KW-1185">Reference proteome</keyword>
<feature type="compositionally biased region" description="Polar residues" evidence="1">
    <location>
        <begin position="255"/>
        <end position="266"/>
    </location>
</feature>
<proteinExistence type="predicted"/>
<feature type="region of interest" description="Disordered" evidence="1">
    <location>
        <begin position="196"/>
        <end position="272"/>
    </location>
</feature>
<sequence>MSSVPAKQVIKSVNPGFYRLKALADSSAEQDNEEEWPASWANNRDIFKFWGPSQPPVAANKADKINIEDTGNTTPVTLTSRLEPRLFNHRVPLINTPNNLILQLETAKSSASVGVYDKDAPILFAPESTAISPSNIGSHAAAGTQQPSTMNVADTSTSIRPGPQVVPVPVQYGSLATQLAASTPFPAQAVLSEGITSADTQKTPPSVGPDNSLAPSTFATHAAAPTASGNTTPAVAPPSPTMNPHSADIGHLTTKETGMPNSTLRTPTILPDNSMDMNFASNPGIFSRKNSAVHFGTDRDLQAGGTNTCQAWGMASIRYSMPVVGGLFGGKTFSVFRSANYAGQPKTETPRQKPTSPSPQDSQHPTSSGGKGLTEANLHEHDVISAQSSSYDNNPILPPMEWHE</sequence>
<dbReference type="AlphaFoldDB" id="A0A9P9FYQ2"/>
<dbReference type="Proteomes" id="UP000736672">
    <property type="component" value="Unassembled WGS sequence"/>
</dbReference>
<evidence type="ECO:0000313" key="2">
    <source>
        <dbReference type="EMBL" id="KAH7228631.1"/>
    </source>
</evidence>
<comment type="caution">
    <text evidence="2">The sequence shown here is derived from an EMBL/GenBank/DDBJ whole genome shotgun (WGS) entry which is preliminary data.</text>
</comment>
<evidence type="ECO:0000256" key="1">
    <source>
        <dbReference type="SAM" id="MobiDB-lite"/>
    </source>
</evidence>
<protein>
    <submittedName>
        <fullName evidence="2">Uncharacterized protein</fullName>
    </submittedName>
</protein>
<feature type="region of interest" description="Disordered" evidence="1">
    <location>
        <begin position="342"/>
        <end position="404"/>
    </location>
</feature>
<dbReference type="OrthoDB" id="5106426at2759"/>
<feature type="region of interest" description="Disordered" evidence="1">
    <location>
        <begin position="135"/>
        <end position="160"/>
    </location>
</feature>
<gene>
    <name evidence="2" type="ORF">B0J15DRAFT_473258</name>
</gene>
<reference evidence="2" key="1">
    <citation type="journal article" date="2021" name="Nat. Commun.">
        <title>Genetic determinants of endophytism in the Arabidopsis root mycobiome.</title>
        <authorList>
            <person name="Mesny F."/>
            <person name="Miyauchi S."/>
            <person name="Thiergart T."/>
            <person name="Pickel B."/>
            <person name="Atanasova L."/>
            <person name="Karlsson M."/>
            <person name="Huettel B."/>
            <person name="Barry K.W."/>
            <person name="Haridas S."/>
            <person name="Chen C."/>
            <person name="Bauer D."/>
            <person name="Andreopoulos W."/>
            <person name="Pangilinan J."/>
            <person name="LaButti K."/>
            <person name="Riley R."/>
            <person name="Lipzen A."/>
            <person name="Clum A."/>
            <person name="Drula E."/>
            <person name="Henrissat B."/>
            <person name="Kohler A."/>
            <person name="Grigoriev I.V."/>
            <person name="Martin F.M."/>
            <person name="Hacquard S."/>
        </authorList>
    </citation>
    <scope>NUCLEOTIDE SEQUENCE</scope>
    <source>
        <strain evidence="2">FSSC 5 MPI-SDFR-AT-0091</strain>
    </source>
</reference>
<evidence type="ECO:0000313" key="3">
    <source>
        <dbReference type="Proteomes" id="UP000736672"/>
    </source>
</evidence>